<accession>A0A7Z2W0M0</accession>
<feature type="transmembrane region" description="Helical" evidence="1">
    <location>
        <begin position="71"/>
        <end position="93"/>
    </location>
</feature>
<evidence type="ECO:0000313" key="3">
    <source>
        <dbReference type="Proteomes" id="UP000502415"/>
    </source>
</evidence>
<dbReference type="EMBL" id="CP051685">
    <property type="protein sequence ID" value="QJE02882.1"/>
    <property type="molecule type" value="Genomic_DNA"/>
</dbReference>
<keyword evidence="1" id="KW-0812">Transmembrane</keyword>
<keyword evidence="1" id="KW-0472">Membrane</keyword>
<feature type="transmembrane region" description="Helical" evidence="1">
    <location>
        <begin position="100"/>
        <end position="119"/>
    </location>
</feature>
<feature type="transmembrane region" description="Helical" evidence="1">
    <location>
        <begin position="6"/>
        <end position="28"/>
    </location>
</feature>
<keyword evidence="1" id="KW-1133">Transmembrane helix</keyword>
<feature type="transmembrane region" description="Helical" evidence="1">
    <location>
        <begin position="125"/>
        <end position="144"/>
    </location>
</feature>
<gene>
    <name evidence="2" type="ORF">HH212_25155</name>
</gene>
<feature type="transmembrane region" description="Helical" evidence="1">
    <location>
        <begin position="35"/>
        <end position="59"/>
    </location>
</feature>
<protein>
    <submittedName>
        <fullName evidence="2">Phosphatase PAP2 family protein</fullName>
    </submittedName>
</protein>
<dbReference type="Proteomes" id="UP000502415">
    <property type="component" value="Chromosome"/>
</dbReference>
<dbReference type="Gene3D" id="1.20.144.10">
    <property type="entry name" value="Phosphatidic acid phosphatase type 2/haloperoxidase"/>
    <property type="match status" value="1"/>
</dbReference>
<dbReference type="RefSeq" id="WP_170204963.1">
    <property type="nucleotide sequence ID" value="NZ_CP051685.1"/>
</dbReference>
<evidence type="ECO:0000256" key="1">
    <source>
        <dbReference type="SAM" id="Phobius"/>
    </source>
</evidence>
<organism evidence="2 3">
    <name type="scientific">Massilia forsythiae</name>
    <dbReference type="NCBI Taxonomy" id="2728020"/>
    <lineage>
        <taxon>Bacteria</taxon>
        <taxon>Pseudomonadati</taxon>
        <taxon>Pseudomonadota</taxon>
        <taxon>Betaproteobacteria</taxon>
        <taxon>Burkholderiales</taxon>
        <taxon>Oxalobacteraceae</taxon>
        <taxon>Telluria group</taxon>
        <taxon>Massilia</taxon>
    </lineage>
</organism>
<dbReference type="KEGG" id="mfy:HH212_25155"/>
<sequence>MSWSDLLHLGDLSLTVPTGSAIAAWLLAGRAWRAAAGWTLVFGCTLGLVAASKIAFLGWDAGVPALQFKALSGHATGFALAFPTLCHVLAARLAPAMRRAVTGTALALAAVVAAALVHAGEHTPAEATVGWLIGIGAFVCAVRLTHDAPPAPRPVALACAIAAFIATAWAIRWLPVGYWLIKLALLLSGNHAPFPWDQDG</sequence>
<reference evidence="2 3" key="1">
    <citation type="submission" date="2020-04" db="EMBL/GenBank/DDBJ databases">
        <title>Genome sequencing of novel species.</title>
        <authorList>
            <person name="Heo J."/>
            <person name="Kim S.-J."/>
            <person name="Kim J.-S."/>
            <person name="Hong S.-B."/>
            <person name="Kwon S.-W."/>
        </authorList>
    </citation>
    <scope>NUCLEOTIDE SEQUENCE [LARGE SCALE GENOMIC DNA]</scope>
    <source>
        <strain evidence="2 3">GN2-R2</strain>
    </source>
</reference>
<evidence type="ECO:0000313" key="2">
    <source>
        <dbReference type="EMBL" id="QJE02882.1"/>
    </source>
</evidence>
<keyword evidence="3" id="KW-1185">Reference proteome</keyword>
<name>A0A7Z2W0M0_9BURK</name>
<proteinExistence type="predicted"/>
<feature type="transmembrane region" description="Helical" evidence="1">
    <location>
        <begin position="156"/>
        <end position="181"/>
    </location>
</feature>
<dbReference type="AlphaFoldDB" id="A0A7Z2W0M0"/>